<reference evidence="2 3" key="1">
    <citation type="submission" date="2024-01" db="EMBL/GenBank/DDBJ databases">
        <title>The genome of the rayed Mediterranean limpet Patella caerulea (Linnaeus, 1758).</title>
        <authorList>
            <person name="Anh-Thu Weber A."/>
            <person name="Halstead-Nussloch G."/>
        </authorList>
    </citation>
    <scope>NUCLEOTIDE SEQUENCE [LARGE SCALE GENOMIC DNA]</scope>
    <source>
        <strain evidence="2">AATW-2023a</strain>
        <tissue evidence="2">Whole specimen</tissue>
    </source>
</reference>
<evidence type="ECO:0000313" key="3">
    <source>
        <dbReference type="Proteomes" id="UP001347796"/>
    </source>
</evidence>
<sequence>MNWLRQTFKYFGWFTSTDEQPLKDDFHRRNIGAYSEENLSQKTPENVETIKTFAKKYPLNTSEQSGEVSSSPAGNSPRRTEGTKAEISAIQRDPLINEPSDILLDRTRLDEVDLHGDTIDLIDTCELTENKPPEVEVTEKQEKKKSKRAKKVRKRVRWVVRRSWKWLKRGWSGYAPGVSSGLMYCANAPATIFNIYNNK</sequence>
<dbReference type="EMBL" id="JAZGQO010000007">
    <property type="protein sequence ID" value="KAK6180651.1"/>
    <property type="molecule type" value="Genomic_DNA"/>
</dbReference>
<keyword evidence="3" id="KW-1185">Reference proteome</keyword>
<accession>A0AAN8JQG3</accession>
<feature type="compositionally biased region" description="Polar residues" evidence="1">
    <location>
        <begin position="59"/>
        <end position="74"/>
    </location>
</feature>
<name>A0AAN8JQG3_PATCE</name>
<organism evidence="2 3">
    <name type="scientific">Patella caerulea</name>
    <name type="common">Rayed Mediterranean limpet</name>
    <dbReference type="NCBI Taxonomy" id="87958"/>
    <lineage>
        <taxon>Eukaryota</taxon>
        <taxon>Metazoa</taxon>
        <taxon>Spiralia</taxon>
        <taxon>Lophotrochozoa</taxon>
        <taxon>Mollusca</taxon>
        <taxon>Gastropoda</taxon>
        <taxon>Patellogastropoda</taxon>
        <taxon>Patelloidea</taxon>
        <taxon>Patellidae</taxon>
        <taxon>Patella</taxon>
    </lineage>
</organism>
<gene>
    <name evidence="2" type="ORF">SNE40_008660</name>
</gene>
<evidence type="ECO:0000313" key="2">
    <source>
        <dbReference type="EMBL" id="KAK6180651.1"/>
    </source>
</evidence>
<evidence type="ECO:0000256" key="1">
    <source>
        <dbReference type="SAM" id="MobiDB-lite"/>
    </source>
</evidence>
<comment type="caution">
    <text evidence="2">The sequence shown here is derived from an EMBL/GenBank/DDBJ whole genome shotgun (WGS) entry which is preliminary data.</text>
</comment>
<dbReference type="Proteomes" id="UP001347796">
    <property type="component" value="Unassembled WGS sequence"/>
</dbReference>
<protein>
    <submittedName>
        <fullName evidence="2">Uncharacterized protein</fullName>
    </submittedName>
</protein>
<feature type="region of interest" description="Disordered" evidence="1">
    <location>
        <begin position="58"/>
        <end position="84"/>
    </location>
</feature>
<proteinExistence type="predicted"/>
<dbReference type="AlphaFoldDB" id="A0AAN8JQG3"/>